<gene>
    <name evidence="3" type="ORF">FQ330_10405</name>
</gene>
<keyword evidence="2" id="KW-1133">Transmembrane helix</keyword>
<dbReference type="EMBL" id="VOIR01000015">
    <property type="protein sequence ID" value="KAA6432177.1"/>
    <property type="molecule type" value="Genomic_DNA"/>
</dbReference>
<dbReference type="Proteomes" id="UP000323221">
    <property type="component" value="Unassembled WGS sequence"/>
</dbReference>
<dbReference type="RefSeq" id="WP_146357345.1">
    <property type="nucleotide sequence ID" value="NZ_VOIR01000015.1"/>
</dbReference>
<evidence type="ECO:0000313" key="4">
    <source>
        <dbReference type="Proteomes" id="UP000323221"/>
    </source>
</evidence>
<organism evidence="3 4">
    <name type="scientific">Agrococcus sediminis</name>
    <dbReference type="NCBI Taxonomy" id="2599924"/>
    <lineage>
        <taxon>Bacteria</taxon>
        <taxon>Bacillati</taxon>
        <taxon>Actinomycetota</taxon>
        <taxon>Actinomycetes</taxon>
        <taxon>Micrococcales</taxon>
        <taxon>Microbacteriaceae</taxon>
        <taxon>Agrococcus</taxon>
    </lineage>
</organism>
<feature type="region of interest" description="Disordered" evidence="1">
    <location>
        <begin position="164"/>
        <end position="255"/>
    </location>
</feature>
<dbReference type="OrthoDB" id="3712155at2"/>
<keyword evidence="2" id="KW-0472">Membrane</keyword>
<evidence type="ECO:0008006" key="5">
    <source>
        <dbReference type="Google" id="ProtNLM"/>
    </source>
</evidence>
<proteinExistence type="predicted"/>
<feature type="transmembrane region" description="Helical" evidence="2">
    <location>
        <begin position="21"/>
        <end position="42"/>
    </location>
</feature>
<evidence type="ECO:0000313" key="3">
    <source>
        <dbReference type="EMBL" id="KAA6432177.1"/>
    </source>
</evidence>
<comment type="caution">
    <text evidence="3">The sequence shown here is derived from an EMBL/GenBank/DDBJ whole genome shotgun (WGS) entry which is preliminary data.</text>
</comment>
<feature type="compositionally biased region" description="Gly residues" evidence="1">
    <location>
        <begin position="244"/>
        <end position="255"/>
    </location>
</feature>
<name>A0A5M8Q8B9_9MICO</name>
<accession>A0A5M8Q8B9</accession>
<dbReference type="AlphaFoldDB" id="A0A5M8Q8B9"/>
<evidence type="ECO:0000256" key="1">
    <source>
        <dbReference type="SAM" id="MobiDB-lite"/>
    </source>
</evidence>
<evidence type="ECO:0000256" key="2">
    <source>
        <dbReference type="SAM" id="Phobius"/>
    </source>
</evidence>
<keyword evidence="2" id="KW-0812">Transmembrane</keyword>
<protein>
    <recommendedName>
        <fullName evidence="5">MNN4 protein</fullName>
    </recommendedName>
</protein>
<sequence length="255" mass="28100">MRLPGIRRRVLTDRQRRTLRWWLMLGLIPVALAVLVLSTKLISVNALSQTAIDRFEGRAYGQAAEAARGLELWNWIEPWKAPFDLGVSLVMGGSLEEGRAEIEESLQLHGEPETPVQLHEHCIIVASLVTAIEKQGDVAREAVDTQAANGFYGEALALIDGLPEGCLDEPREGEADTQAQFEAAQPRIEEKIEDESSDEGDGDGEGEGEGEQEPQTPEEQLEEQNQDAQTEQQQQDQYDEGGEQEGGGSGVERPW</sequence>
<feature type="compositionally biased region" description="Low complexity" evidence="1">
    <location>
        <begin position="226"/>
        <end position="236"/>
    </location>
</feature>
<keyword evidence="4" id="KW-1185">Reference proteome</keyword>
<feature type="compositionally biased region" description="Acidic residues" evidence="1">
    <location>
        <begin position="191"/>
        <end position="212"/>
    </location>
</feature>
<reference evidence="3 4" key="1">
    <citation type="submission" date="2019-08" db="EMBL/GenBank/DDBJ databases">
        <title>Agrococcus lahaulensis sp. nov., isolated from a cold desert of the Indian Himalayas.</title>
        <authorList>
            <person name="Qu J.H."/>
        </authorList>
    </citation>
    <scope>NUCLEOTIDE SEQUENCE [LARGE SCALE GENOMIC DNA]</scope>
    <source>
        <strain evidence="3 4">NS18</strain>
    </source>
</reference>